<dbReference type="PaxDb" id="3880-AES98890"/>
<dbReference type="Proteomes" id="UP000002051">
    <property type="component" value="Chromosome 5"/>
</dbReference>
<reference evidence="2 4" key="1">
    <citation type="journal article" date="2011" name="Nature">
        <title>The Medicago genome provides insight into the evolution of rhizobial symbioses.</title>
        <authorList>
            <person name="Young N.D."/>
            <person name="Debelle F."/>
            <person name="Oldroyd G.E."/>
            <person name="Geurts R."/>
            <person name="Cannon S.B."/>
            <person name="Udvardi M.K."/>
            <person name="Benedito V.A."/>
            <person name="Mayer K.F."/>
            <person name="Gouzy J."/>
            <person name="Schoof H."/>
            <person name="Van de Peer Y."/>
            <person name="Proost S."/>
            <person name="Cook D.R."/>
            <person name="Meyers B.C."/>
            <person name="Spannagl M."/>
            <person name="Cheung F."/>
            <person name="De Mita S."/>
            <person name="Krishnakumar V."/>
            <person name="Gundlach H."/>
            <person name="Zhou S."/>
            <person name="Mudge J."/>
            <person name="Bharti A.K."/>
            <person name="Murray J.D."/>
            <person name="Naoumkina M.A."/>
            <person name="Rosen B."/>
            <person name="Silverstein K.A."/>
            <person name="Tang H."/>
            <person name="Rombauts S."/>
            <person name="Zhao P.X."/>
            <person name="Zhou P."/>
            <person name="Barbe V."/>
            <person name="Bardou P."/>
            <person name="Bechner M."/>
            <person name="Bellec A."/>
            <person name="Berger A."/>
            <person name="Berges H."/>
            <person name="Bidwell S."/>
            <person name="Bisseling T."/>
            <person name="Choisne N."/>
            <person name="Couloux A."/>
            <person name="Denny R."/>
            <person name="Deshpande S."/>
            <person name="Dai X."/>
            <person name="Doyle J.J."/>
            <person name="Dudez A.M."/>
            <person name="Farmer A.D."/>
            <person name="Fouteau S."/>
            <person name="Franken C."/>
            <person name="Gibelin C."/>
            <person name="Gish J."/>
            <person name="Goldstein S."/>
            <person name="Gonzalez A.J."/>
            <person name="Green P.J."/>
            <person name="Hallab A."/>
            <person name="Hartog M."/>
            <person name="Hua A."/>
            <person name="Humphray S.J."/>
            <person name="Jeong D.H."/>
            <person name="Jing Y."/>
            <person name="Jocker A."/>
            <person name="Kenton S.M."/>
            <person name="Kim D.J."/>
            <person name="Klee K."/>
            <person name="Lai H."/>
            <person name="Lang C."/>
            <person name="Lin S."/>
            <person name="Macmil S.L."/>
            <person name="Magdelenat G."/>
            <person name="Matthews L."/>
            <person name="McCorrison J."/>
            <person name="Monaghan E.L."/>
            <person name="Mun J.H."/>
            <person name="Najar F.Z."/>
            <person name="Nicholson C."/>
            <person name="Noirot C."/>
            <person name="O'Bleness M."/>
            <person name="Paule C.R."/>
            <person name="Poulain J."/>
            <person name="Prion F."/>
            <person name="Qin B."/>
            <person name="Qu C."/>
            <person name="Retzel E.F."/>
            <person name="Riddle C."/>
            <person name="Sallet E."/>
            <person name="Samain S."/>
            <person name="Samson N."/>
            <person name="Sanders I."/>
            <person name="Saurat O."/>
            <person name="Scarpelli C."/>
            <person name="Schiex T."/>
            <person name="Segurens B."/>
            <person name="Severin A.J."/>
            <person name="Sherrier D.J."/>
            <person name="Shi R."/>
            <person name="Sims S."/>
            <person name="Singer S.R."/>
            <person name="Sinharoy S."/>
            <person name="Sterck L."/>
            <person name="Viollet A."/>
            <person name="Wang B.B."/>
            <person name="Wang K."/>
            <person name="Wang M."/>
            <person name="Wang X."/>
            <person name="Warfsmann J."/>
            <person name="Weissenbach J."/>
            <person name="White D.D."/>
            <person name="White J.D."/>
            <person name="Wiley G.B."/>
            <person name="Wincker P."/>
            <person name="Xing Y."/>
            <person name="Yang L."/>
            <person name="Yao Z."/>
            <person name="Ying F."/>
            <person name="Zhai J."/>
            <person name="Zhou L."/>
            <person name="Zuber A."/>
            <person name="Denarie J."/>
            <person name="Dixon R.A."/>
            <person name="May G.D."/>
            <person name="Schwartz D.C."/>
            <person name="Rogers J."/>
            <person name="Quetier F."/>
            <person name="Town C.D."/>
            <person name="Roe B.A."/>
        </authorList>
    </citation>
    <scope>NUCLEOTIDE SEQUENCE [LARGE SCALE GENOMIC DNA]</scope>
    <source>
        <strain evidence="2">A17</strain>
        <strain evidence="3 4">cv. Jemalong A17</strain>
    </source>
</reference>
<dbReference type="EnsemblPlants" id="AES98890">
    <property type="protein sequence ID" value="AES98890"/>
    <property type="gene ID" value="MTR_5g074170"/>
</dbReference>
<evidence type="ECO:0000256" key="1">
    <source>
        <dbReference type="SAM" id="MobiDB-lite"/>
    </source>
</evidence>
<dbReference type="EMBL" id="CM001221">
    <property type="protein sequence ID" value="AES98890.1"/>
    <property type="molecule type" value="Genomic_DNA"/>
</dbReference>
<reference evidence="2 4" key="2">
    <citation type="journal article" date="2014" name="BMC Genomics">
        <title>An improved genome release (version Mt4.0) for the model legume Medicago truncatula.</title>
        <authorList>
            <person name="Tang H."/>
            <person name="Krishnakumar V."/>
            <person name="Bidwell S."/>
            <person name="Rosen B."/>
            <person name="Chan A."/>
            <person name="Zhou S."/>
            <person name="Gentzbittel L."/>
            <person name="Childs K.L."/>
            <person name="Yandell M."/>
            <person name="Gundlach H."/>
            <person name="Mayer K.F."/>
            <person name="Schwartz D.C."/>
            <person name="Town C.D."/>
        </authorList>
    </citation>
    <scope>GENOME REANNOTATION</scope>
    <source>
        <strain evidence="3 4">cv. Jemalong A17</strain>
    </source>
</reference>
<sequence>MEFESPETVMVRPEEVDESTLTVTASPEDESVMSQKQGDAQLKKEGEKKKAKTTVTWHNIECEGSRQKKHNTCILQNQEYRLSHRIPSYKMSSDVKECIPTHSFELNPTALPTNKFQLTEKHDQAQNNILEVHSLMSHTSYTRKFNVKTYIVVSEHRKSLAAVLEHLKSLCSFILNITSKLELYLLLISVFSLGENEEKTNTIQPPFLCFSHLQYLPTPVFSHGQLYVVVSRVTSKEGLKILITDEDGEVPM</sequence>
<protein>
    <submittedName>
        <fullName evidence="2 3">Uncharacterized protein</fullName>
    </submittedName>
</protein>
<evidence type="ECO:0000313" key="3">
    <source>
        <dbReference type="EnsemblPlants" id="AES98890"/>
    </source>
</evidence>
<feature type="region of interest" description="Disordered" evidence="1">
    <location>
        <begin position="1"/>
        <end position="50"/>
    </location>
</feature>
<proteinExistence type="predicted"/>
<gene>
    <name evidence="2" type="ordered locus">MTR_5g074170</name>
</gene>
<evidence type="ECO:0000313" key="4">
    <source>
        <dbReference type="Proteomes" id="UP000002051"/>
    </source>
</evidence>
<evidence type="ECO:0000313" key="2">
    <source>
        <dbReference type="EMBL" id="AES98890.1"/>
    </source>
</evidence>
<organism evidence="2 4">
    <name type="scientific">Medicago truncatula</name>
    <name type="common">Barrel medic</name>
    <name type="synonym">Medicago tribuloides</name>
    <dbReference type="NCBI Taxonomy" id="3880"/>
    <lineage>
        <taxon>Eukaryota</taxon>
        <taxon>Viridiplantae</taxon>
        <taxon>Streptophyta</taxon>
        <taxon>Embryophyta</taxon>
        <taxon>Tracheophyta</taxon>
        <taxon>Spermatophyta</taxon>
        <taxon>Magnoliopsida</taxon>
        <taxon>eudicotyledons</taxon>
        <taxon>Gunneridae</taxon>
        <taxon>Pentapetalae</taxon>
        <taxon>rosids</taxon>
        <taxon>fabids</taxon>
        <taxon>Fabales</taxon>
        <taxon>Fabaceae</taxon>
        <taxon>Papilionoideae</taxon>
        <taxon>50 kb inversion clade</taxon>
        <taxon>NPAAA clade</taxon>
        <taxon>Hologalegina</taxon>
        <taxon>IRL clade</taxon>
        <taxon>Trifolieae</taxon>
        <taxon>Medicago</taxon>
    </lineage>
</organism>
<dbReference type="AlphaFoldDB" id="G7K5R5"/>
<dbReference type="HOGENOM" id="CLU_1104157_0_0_1"/>
<accession>G7K5R5</accession>
<reference evidence="3" key="3">
    <citation type="submission" date="2015-04" db="UniProtKB">
        <authorList>
            <consortium name="EnsemblPlants"/>
        </authorList>
    </citation>
    <scope>IDENTIFICATION</scope>
    <source>
        <strain evidence="3">cv. Jemalong A17</strain>
    </source>
</reference>
<keyword evidence="4" id="KW-1185">Reference proteome</keyword>
<name>G7K5R5_MEDTR</name>
<dbReference type="eggNOG" id="KOG0987">
    <property type="taxonomic scope" value="Eukaryota"/>
</dbReference>